<dbReference type="RefSeq" id="WP_354694523.1">
    <property type="nucleotide sequence ID" value="NZ_JAZHOG010000003.1"/>
</dbReference>
<dbReference type="PANTHER" id="PTHR30468:SF1">
    <property type="entry name" value="ALPHA-KETOGLUTARATE-DEPENDENT SULFONATE DIOXYGENASE"/>
    <property type="match status" value="1"/>
</dbReference>
<accession>A0AAW9REI7</accession>
<keyword evidence="3 8" id="KW-0223">Dioxygenase</keyword>
<dbReference type="SUPFAM" id="SSF51197">
    <property type="entry name" value="Clavaminate synthase-like"/>
    <property type="match status" value="1"/>
</dbReference>
<dbReference type="PANTHER" id="PTHR30468">
    <property type="entry name" value="ALPHA-KETOGLUTARATE-DEPENDENT SULFONATE DIOXYGENASE"/>
    <property type="match status" value="1"/>
</dbReference>
<sequence length="306" mass="34720">MKRAAPDNHQSTRTRLPQMPEETESIIQIKPTGGPLGAEVHGVDLSTGLTAGQITRIRQAWLEHIVLYFRHQTLTDEQLVRFGQQFGELHRVQYLDRERPPGVPMEIEIVSNVVVEGEPVGLLGNSEVAWHTDMSMWEEPASATILYGEEIPASGGGTRFCNLYRAWEELDEDTRNQVRGRRSIHDSAYMADGNVRAGYENLERKSEGPGARHPIVCTHPETGRETLYLGRKGYGYILGLAEDESDELLDRLWNHMVSDRYVWEHEWRKGDVLMWDNRCTAHSRGAIAANQARQLRRVTVKGSAPR</sequence>
<keyword evidence="2" id="KW-0479">Metal-binding</keyword>
<dbReference type="Gene3D" id="3.60.130.10">
    <property type="entry name" value="Clavaminate synthase-like"/>
    <property type="match status" value="1"/>
</dbReference>
<dbReference type="InterPro" id="IPR051323">
    <property type="entry name" value="AtsK-like"/>
</dbReference>
<dbReference type="InterPro" id="IPR003819">
    <property type="entry name" value="TauD/TfdA-like"/>
</dbReference>
<dbReference type="AlphaFoldDB" id="A0AAW9REI7"/>
<dbReference type="Pfam" id="PF02668">
    <property type="entry name" value="TauD"/>
    <property type="match status" value="1"/>
</dbReference>
<evidence type="ECO:0000313" key="8">
    <source>
        <dbReference type="EMBL" id="MEJ8567208.1"/>
    </source>
</evidence>
<comment type="similarity">
    <text evidence="1">Belongs to the TfdA dioxygenase family.</text>
</comment>
<reference evidence="8 9" key="1">
    <citation type="submission" date="2024-02" db="EMBL/GenBank/DDBJ databases">
        <title>A novel Wenzhouxiangellaceae bacterium, isolated from coastal sediments.</title>
        <authorList>
            <person name="Du Z.-J."/>
            <person name="Ye Y.-Q."/>
            <person name="Zhang X.-Y."/>
        </authorList>
    </citation>
    <scope>NUCLEOTIDE SEQUENCE [LARGE SCALE GENOMIC DNA]</scope>
    <source>
        <strain evidence="8 9">CH-27</strain>
    </source>
</reference>
<name>A0AAW9REI7_9GAMM</name>
<keyword evidence="5" id="KW-0408">Iron</keyword>
<proteinExistence type="inferred from homology"/>
<dbReference type="GO" id="GO:0046872">
    <property type="term" value="F:metal ion binding"/>
    <property type="evidence" value="ECO:0007669"/>
    <property type="project" value="UniProtKB-KW"/>
</dbReference>
<protein>
    <submittedName>
        <fullName evidence="8">TauD/TfdA family dioxygenase</fullName>
        <ecNumber evidence="8">1.14.11.-</ecNumber>
    </submittedName>
</protein>
<evidence type="ECO:0000256" key="1">
    <source>
        <dbReference type="ARBA" id="ARBA00005896"/>
    </source>
</evidence>
<evidence type="ECO:0000256" key="2">
    <source>
        <dbReference type="ARBA" id="ARBA00022723"/>
    </source>
</evidence>
<evidence type="ECO:0000256" key="3">
    <source>
        <dbReference type="ARBA" id="ARBA00022964"/>
    </source>
</evidence>
<evidence type="ECO:0000259" key="7">
    <source>
        <dbReference type="Pfam" id="PF02668"/>
    </source>
</evidence>
<dbReference type="GO" id="GO:0000908">
    <property type="term" value="F:taurine dioxygenase activity"/>
    <property type="evidence" value="ECO:0007669"/>
    <property type="project" value="TreeGrafter"/>
</dbReference>
<evidence type="ECO:0000256" key="4">
    <source>
        <dbReference type="ARBA" id="ARBA00023002"/>
    </source>
</evidence>
<evidence type="ECO:0000313" key="9">
    <source>
        <dbReference type="Proteomes" id="UP001359886"/>
    </source>
</evidence>
<dbReference type="InterPro" id="IPR042098">
    <property type="entry name" value="TauD-like_sf"/>
</dbReference>
<keyword evidence="9" id="KW-1185">Reference proteome</keyword>
<organism evidence="8 9">
    <name type="scientific">Elongatibacter sediminis</name>
    <dbReference type="NCBI Taxonomy" id="3119006"/>
    <lineage>
        <taxon>Bacteria</taxon>
        <taxon>Pseudomonadati</taxon>
        <taxon>Pseudomonadota</taxon>
        <taxon>Gammaproteobacteria</taxon>
        <taxon>Chromatiales</taxon>
        <taxon>Wenzhouxiangellaceae</taxon>
        <taxon>Elongatibacter</taxon>
    </lineage>
</organism>
<dbReference type="GO" id="GO:0005737">
    <property type="term" value="C:cytoplasm"/>
    <property type="evidence" value="ECO:0007669"/>
    <property type="project" value="TreeGrafter"/>
</dbReference>
<keyword evidence="4 8" id="KW-0560">Oxidoreductase</keyword>
<evidence type="ECO:0000256" key="6">
    <source>
        <dbReference type="SAM" id="MobiDB-lite"/>
    </source>
</evidence>
<dbReference type="GO" id="GO:0006790">
    <property type="term" value="P:sulfur compound metabolic process"/>
    <property type="evidence" value="ECO:0007669"/>
    <property type="project" value="TreeGrafter"/>
</dbReference>
<comment type="caution">
    <text evidence="8">The sequence shown here is derived from an EMBL/GenBank/DDBJ whole genome shotgun (WGS) entry which is preliminary data.</text>
</comment>
<dbReference type="Proteomes" id="UP001359886">
    <property type="component" value="Unassembled WGS sequence"/>
</dbReference>
<feature type="region of interest" description="Disordered" evidence="6">
    <location>
        <begin position="1"/>
        <end position="22"/>
    </location>
</feature>
<dbReference type="EMBL" id="JAZHOG010000003">
    <property type="protein sequence ID" value="MEJ8567208.1"/>
    <property type="molecule type" value="Genomic_DNA"/>
</dbReference>
<dbReference type="EC" id="1.14.11.-" evidence="8"/>
<gene>
    <name evidence="8" type="ORF">V3330_06175</name>
</gene>
<feature type="domain" description="TauD/TfdA-like" evidence="7">
    <location>
        <begin position="29"/>
        <end position="299"/>
    </location>
</feature>
<evidence type="ECO:0000256" key="5">
    <source>
        <dbReference type="ARBA" id="ARBA00023004"/>
    </source>
</evidence>